<feature type="active site" description="Proton donor" evidence="16">
    <location>
        <position position="228"/>
    </location>
</feature>
<dbReference type="GO" id="GO:0008360">
    <property type="term" value="P:regulation of cell shape"/>
    <property type="evidence" value="ECO:0007669"/>
    <property type="project" value="UniProtKB-KW"/>
</dbReference>
<comment type="subcellular location">
    <subcellularLocation>
        <location evidence="3 16">Cytoplasm</location>
    </subcellularLocation>
</comment>
<keyword evidence="10 16" id="KW-0133">Cell shape</keyword>
<evidence type="ECO:0000256" key="13">
    <source>
        <dbReference type="ARBA" id="ARBA00023306"/>
    </source>
</evidence>
<comment type="catalytic activity">
    <reaction evidence="15 16">
        <text>UDP-N-acetyl-alpha-D-muramate + NADP(+) = UDP-N-acetyl-3-O-(1-carboxyvinyl)-alpha-D-glucosamine + NADPH + H(+)</text>
        <dbReference type="Rhea" id="RHEA:12248"/>
        <dbReference type="ChEBI" id="CHEBI:15378"/>
        <dbReference type="ChEBI" id="CHEBI:57783"/>
        <dbReference type="ChEBI" id="CHEBI:58349"/>
        <dbReference type="ChEBI" id="CHEBI:68483"/>
        <dbReference type="ChEBI" id="CHEBI:70757"/>
        <dbReference type="EC" id="1.3.1.98"/>
    </reaction>
</comment>
<dbReference type="Gene3D" id="3.30.465.10">
    <property type="match status" value="1"/>
</dbReference>
<keyword evidence="9 16" id="KW-0521">NADP</keyword>
<dbReference type="GO" id="GO:0008762">
    <property type="term" value="F:UDP-N-acetylmuramate dehydrogenase activity"/>
    <property type="evidence" value="ECO:0007669"/>
    <property type="project" value="UniProtKB-UniRule"/>
</dbReference>
<evidence type="ECO:0000256" key="2">
    <source>
        <dbReference type="ARBA" id="ARBA00003921"/>
    </source>
</evidence>
<keyword evidence="5 16" id="KW-0963">Cytoplasm</keyword>
<dbReference type="Gene3D" id="3.30.43.10">
    <property type="entry name" value="Uridine Diphospho-n-acetylenolpyruvylglucosamine Reductase, domain 2"/>
    <property type="match status" value="1"/>
</dbReference>
<comment type="cofactor">
    <cofactor evidence="1 16">
        <name>FAD</name>
        <dbReference type="ChEBI" id="CHEBI:57692"/>
    </cofactor>
</comment>
<evidence type="ECO:0000313" key="19">
    <source>
        <dbReference type="Proteomes" id="UP000623678"/>
    </source>
</evidence>
<keyword evidence="19" id="KW-1185">Reference proteome</keyword>
<accession>A0A926EPY2</accession>
<keyword evidence="7 16" id="KW-0285">Flavoprotein</keyword>
<feature type="domain" description="FAD-binding PCMH-type" evidence="17">
    <location>
        <begin position="31"/>
        <end position="199"/>
    </location>
</feature>
<dbReference type="InterPro" id="IPR036318">
    <property type="entry name" value="FAD-bd_PCMH-like_sf"/>
</dbReference>
<name>A0A926EPY2_9FIRM</name>
<dbReference type="PROSITE" id="PS51387">
    <property type="entry name" value="FAD_PCMH"/>
    <property type="match status" value="1"/>
</dbReference>
<feature type="active site" evidence="16">
    <location>
        <position position="177"/>
    </location>
</feature>
<dbReference type="EMBL" id="JACRTD010000001">
    <property type="protein sequence ID" value="MBC8584170.1"/>
    <property type="molecule type" value="Genomic_DNA"/>
</dbReference>
<dbReference type="InterPro" id="IPR006094">
    <property type="entry name" value="Oxid_FAD_bind_N"/>
</dbReference>
<dbReference type="InterPro" id="IPR016167">
    <property type="entry name" value="FAD-bd_PCMH_sub1"/>
</dbReference>
<dbReference type="GO" id="GO:0071555">
    <property type="term" value="P:cell wall organization"/>
    <property type="evidence" value="ECO:0007669"/>
    <property type="project" value="UniProtKB-KW"/>
</dbReference>
<evidence type="ECO:0000256" key="16">
    <source>
        <dbReference type="HAMAP-Rule" id="MF_00037"/>
    </source>
</evidence>
<gene>
    <name evidence="16 18" type="primary">murB</name>
    <name evidence="18" type="ORF">H8705_01045</name>
</gene>
<dbReference type="SUPFAM" id="SSF56176">
    <property type="entry name" value="FAD-binding/transporter-associated domain-like"/>
    <property type="match status" value="1"/>
</dbReference>
<evidence type="ECO:0000256" key="12">
    <source>
        <dbReference type="ARBA" id="ARBA00023002"/>
    </source>
</evidence>
<dbReference type="Pfam" id="PF01565">
    <property type="entry name" value="FAD_binding_4"/>
    <property type="match status" value="1"/>
</dbReference>
<evidence type="ECO:0000256" key="11">
    <source>
        <dbReference type="ARBA" id="ARBA00022984"/>
    </source>
</evidence>
<dbReference type="GO" id="GO:0005829">
    <property type="term" value="C:cytosol"/>
    <property type="evidence" value="ECO:0007669"/>
    <property type="project" value="TreeGrafter"/>
</dbReference>
<dbReference type="RefSeq" id="WP_262394022.1">
    <property type="nucleotide sequence ID" value="NZ_JACRTD010000001.1"/>
</dbReference>
<dbReference type="NCBIfam" id="NF010480">
    <property type="entry name" value="PRK13905.1"/>
    <property type="match status" value="1"/>
</dbReference>
<dbReference type="InterPro" id="IPR016169">
    <property type="entry name" value="FAD-bd_PCMH_sub2"/>
</dbReference>
<evidence type="ECO:0000256" key="10">
    <source>
        <dbReference type="ARBA" id="ARBA00022960"/>
    </source>
</evidence>
<dbReference type="AlphaFoldDB" id="A0A926EPY2"/>
<dbReference type="InterPro" id="IPR016166">
    <property type="entry name" value="FAD-bd_PCMH"/>
</dbReference>
<evidence type="ECO:0000256" key="3">
    <source>
        <dbReference type="ARBA" id="ARBA00004496"/>
    </source>
</evidence>
<comment type="similarity">
    <text evidence="16">Belongs to the MurB family.</text>
</comment>
<evidence type="ECO:0000256" key="6">
    <source>
        <dbReference type="ARBA" id="ARBA00022618"/>
    </source>
</evidence>
<evidence type="ECO:0000256" key="7">
    <source>
        <dbReference type="ARBA" id="ARBA00022630"/>
    </source>
</evidence>
<evidence type="ECO:0000313" key="18">
    <source>
        <dbReference type="EMBL" id="MBC8584170.1"/>
    </source>
</evidence>
<comment type="caution">
    <text evidence="18">The sequence shown here is derived from an EMBL/GenBank/DDBJ whole genome shotgun (WGS) entry which is preliminary data.</text>
</comment>
<feature type="active site" evidence="16">
    <location>
        <position position="298"/>
    </location>
</feature>
<dbReference type="GO" id="GO:0071949">
    <property type="term" value="F:FAD binding"/>
    <property type="evidence" value="ECO:0007669"/>
    <property type="project" value="InterPro"/>
</dbReference>
<keyword evidence="11 16" id="KW-0573">Peptidoglycan synthesis</keyword>
<evidence type="ECO:0000256" key="1">
    <source>
        <dbReference type="ARBA" id="ARBA00001974"/>
    </source>
</evidence>
<keyword evidence="6 16" id="KW-0132">Cell division</keyword>
<keyword evidence="12 16" id="KW-0560">Oxidoreductase</keyword>
<evidence type="ECO:0000256" key="14">
    <source>
        <dbReference type="ARBA" id="ARBA00023316"/>
    </source>
</evidence>
<protein>
    <recommendedName>
        <fullName evidence="16">UDP-N-acetylenolpyruvoylglucosamine reductase</fullName>
        <ecNumber evidence="16">1.3.1.98</ecNumber>
    </recommendedName>
    <alternativeName>
        <fullName evidence="16">UDP-N-acetylmuramate dehydrogenase</fullName>
    </alternativeName>
</protein>
<organism evidence="18 19">
    <name type="scientific">Youxingia wuxianensis</name>
    <dbReference type="NCBI Taxonomy" id="2763678"/>
    <lineage>
        <taxon>Bacteria</taxon>
        <taxon>Bacillati</taxon>
        <taxon>Bacillota</taxon>
        <taxon>Clostridia</taxon>
        <taxon>Eubacteriales</taxon>
        <taxon>Oscillospiraceae</taxon>
        <taxon>Youxingia</taxon>
    </lineage>
</organism>
<evidence type="ECO:0000256" key="8">
    <source>
        <dbReference type="ARBA" id="ARBA00022827"/>
    </source>
</evidence>
<evidence type="ECO:0000259" key="17">
    <source>
        <dbReference type="PROSITE" id="PS51387"/>
    </source>
</evidence>
<dbReference type="Pfam" id="PF02873">
    <property type="entry name" value="MurB_C"/>
    <property type="match status" value="1"/>
</dbReference>
<sequence>MDHFNSLKNYCEEIGCICLENEPMKLHTSFKIGGPARLFLRPQNGETAAKVLGKARELSLPVMVLGKGSDLLVNDRGLDCAVVAVDATCAKVELVDETTIRCSAGTPLSQLCAFACQHGLTGLEFAFGIPGCVGGAVYMNAGAYGGEMKDVLKETVHITPEGTFETADVSQLELSYRHSFYASYPGYCITEAVFSLKKGEKEQIRRKMDELMDARKSKQPLEYPSAGSTFKRPPGAFAAALIDQCALKGKRIGGAMVSEKHAGFVINYDNATCEDVLKLIEFIKKEVKEKTGYELECEVKIL</sequence>
<reference evidence="18" key="1">
    <citation type="submission" date="2020-08" db="EMBL/GenBank/DDBJ databases">
        <title>Genome public.</title>
        <authorList>
            <person name="Liu C."/>
            <person name="Sun Q."/>
        </authorList>
    </citation>
    <scope>NUCLEOTIDE SEQUENCE</scope>
    <source>
        <strain evidence="18">NSJ-64</strain>
    </source>
</reference>
<keyword evidence="14 16" id="KW-0961">Cell wall biogenesis/degradation</keyword>
<dbReference type="InterPro" id="IPR011601">
    <property type="entry name" value="MurB_C"/>
</dbReference>
<evidence type="ECO:0000256" key="15">
    <source>
        <dbReference type="ARBA" id="ARBA00048914"/>
    </source>
</evidence>
<dbReference type="PANTHER" id="PTHR21071">
    <property type="entry name" value="UDP-N-ACETYLENOLPYRUVOYLGLUCOSAMINE REDUCTASE"/>
    <property type="match status" value="1"/>
</dbReference>
<dbReference type="GO" id="GO:0051301">
    <property type="term" value="P:cell division"/>
    <property type="evidence" value="ECO:0007669"/>
    <property type="project" value="UniProtKB-KW"/>
</dbReference>
<evidence type="ECO:0000256" key="9">
    <source>
        <dbReference type="ARBA" id="ARBA00022857"/>
    </source>
</evidence>
<comment type="pathway">
    <text evidence="4 16">Cell wall biogenesis; peptidoglycan biosynthesis.</text>
</comment>
<dbReference type="InterPro" id="IPR036635">
    <property type="entry name" value="MurB_C_sf"/>
</dbReference>
<dbReference type="HAMAP" id="MF_00037">
    <property type="entry name" value="MurB"/>
    <property type="match status" value="1"/>
</dbReference>
<dbReference type="EC" id="1.3.1.98" evidence="16"/>
<evidence type="ECO:0000256" key="5">
    <source>
        <dbReference type="ARBA" id="ARBA00022490"/>
    </source>
</evidence>
<dbReference type="InterPro" id="IPR003170">
    <property type="entry name" value="MurB"/>
</dbReference>
<dbReference type="GO" id="GO:0009252">
    <property type="term" value="P:peptidoglycan biosynthetic process"/>
    <property type="evidence" value="ECO:0007669"/>
    <property type="project" value="UniProtKB-UniRule"/>
</dbReference>
<dbReference type="Gene3D" id="3.90.78.10">
    <property type="entry name" value="UDP-N-acetylenolpyruvoylglucosamine reductase, C-terminal domain"/>
    <property type="match status" value="1"/>
</dbReference>
<dbReference type="SUPFAM" id="SSF56194">
    <property type="entry name" value="Uridine diphospho-N-Acetylenolpyruvylglucosamine reductase, MurB, C-terminal domain"/>
    <property type="match status" value="1"/>
</dbReference>
<proteinExistence type="inferred from homology"/>
<keyword evidence="8 16" id="KW-0274">FAD</keyword>
<dbReference type="Proteomes" id="UP000623678">
    <property type="component" value="Unassembled WGS sequence"/>
</dbReference>
<dbReference type="PANTHER" id="PTHR21071:SF4">
    <property type="entry name" value="UDP-N-ACETYLENOLPYRUVOYLGLUCOSAMINE REDUCTASE"/>
    <property type="match status" value="1"/>
</dbReference>
<comment type="function">
    <text evidence="2 16">Cell wall formation.</text>
</comment>
<dbReference type="NCBIfam" id="TIGR00179">
    <property type="entry name" value="murB"/>
    <property type="match status" value="1"/>
</dbReference>
<keyword evidence="13 16" id="KW-0131">Cell cycle</keyword>
<evidence type="ECO:0000256" key="4">
    <source>
        <dbReference type="ARBA" id="ARBA00004752"/>
    </source>
</evidence>